<sequence length="321" mass="36279">MPFFIPHSDYTELSIKISTYTKGQGALGWVLKEEKAVTLKESAARRLFTALQQHLAVASENEDGSFLLLRLSAGDTDIGEHSPAMVANALTRVLAQEDIIEHLSGSELSDELVRSLRSAIRLKEMQSAVSVLREHLEQGVTQEQVYQEWCENHPWAFGSAYVVNDQVRNITASDNLDMLLPTVIAGYRDLVELKRPDMQVLRFDNTHRNFYWSADVSRAIGQCHRYLDVLHEVAATGLRDHPEVVAYHPRAIIVIGRSNDWDESQLRALHGLNHRLSSVTVMTYDQLLAQGERLLQIVSPAHQEMQMQEVPPDAWEADAEF</sequence>
<dbReference type="Proteomes" id="UP001564408">
    <property type="component" value="Unassembled WGS sequence"/>
</dbReference>
<comment type="caution">
    <text evidence="2">The sequence shown here is derived from an EMBL/GenBank/DDBJ whole genome shotgun (WGS) entry which is preliminary data.</text>
</comment>
<gene>
    <name evidence="2" type="ORF">ABC977_17770</name>
</gene>
<evidence type="ECO:0000259" key="1">
    <source>
        <dbReference type="Pfam" id="PF14082"/>
    </source>
</evidence>
<reference evidence="2 3" key="1">
    <citation type="submission" date="2024-05" db="EMBL/GenBank/DDBJ databases">
        <title>Genome Sequence and Characterization of the New Strain Purple Sulfur Bacterium of Genus Thioalkalicoccus.</title>
        <authorList>
            <person name="Bryantseva I.A."/>
            <person name="Kyndt J.A."/>
            <person name="Imhoff J.F."/>
        </authorList>
    </citation>
    <scope>NUCLEOTIDE SEQUENCE [LARGE SCALE GENOMIC DNA]</scope>
    <source>
        <strain evidence="2 3">Um2</strain>
    </source>
</reference>
<dbReference type="RefSeq" id="WP_369668624.1">
    <property type="nucleotide sequence ID" value="NZ_JBDKXB010000056.1"/>
</dbReference>
<dbReference type="EMBL" id="JBDKXB010000056">
    <property type="protein sequence ID" value="MEY6434243.1"/>
    <property type="molecule type" value="Genomic_DNA"/>
</dbReference>
<protein>
    <submittedName>
        <fullName evidence="2">Shedu immune nuclease family protein</fullName>
    </submittedName>
</protein>
<dbReference type="InterPro" id="IPR025359">
    <property type="entry name" value="SduA_C"/>
</dbReference>
<evidence type="ECO:0000313" key="2">
    <source>
        <dbReference type="EMBL" id="MEY6434243.1"/>
    </source>
</evidence>
<accession>A0ABV4BL78</accession>
<organism evidence="2 3">
    <name type="scientific">Thioalkalicoccus limnaeus</name>
    <dbReference type="NCBI Taxonomy" id="120681"/>
    <lineage>
        <taxon>Bacteria</taxon>
        <taxon>Pseudomonadati</taxon>
        <taxon>Pseudomonadota</taxon>
        <taxon>Gammaproteobacteria</taxon>
        <taxon>Chromatiales</taxon>
        <taxon>Chromatiaceae</taxon>
        <taxon>Thioalkalicoccus</taxon>
    </lineage>
</organism>
<proteinExistence type="predicted"/>
<dbReference type="Pfam" id="PF14082">
    <property type="entry name" value="SduA_C"/>
    <property type="match status" value="1"/>
</dbReference>
<name>A0ABV4BL78_9GAMM</name>
<evidence type="ECO:0000313" key="3">
    <source>
        <dbReference type="Proteomes" id="UP001564408"/>
    </source>
</evidence>
<keyword evidence="3" id="KW-1185">Reference proteome</keyword>
<feature type="domain" description="Shedu protein SduA C-terminal" evidence="1">
    <location>
        <begin position="142"/>
        <end position="288"/>
    </location>
</feature>